<evidence type="ECO:0000256" key="1">
    <source>
        <dbReference type="ARBA" id="ARBA00008983"/>
    </source>
</evidence>
<keyword evidence="6" id="KW-0676">Redox-active center</keyword>
<gene>
    <name evidence="9" type="primary">g9593</name>
    <name evidence="9" type="ORF">VP750_LOCUS8646</name>
</gene>
<keyword evidence="2" id="KW-0001">2Fe-2S</keyword>
<dbReference type="InterPro" id="IPR036249">
    <property type="entry name" value="Thioredoxin-like_sf"/>
</dbReference>
<evidence type="ECO:0000313" key="10">
    <source>
        <dbReference type="Proteomes" id="UP001497392"/>
    </source>
</evidence>
<comment type="caution">
    <text evidence="9">The sequence shown here is derived from an EMBL/GenBank/DDBJ whole genome shotgun (WGS) entry which is preliminary data.</text>
</comment>
<comment type="similarity">
    <text evidence="1">Belongs to the glutaredoxin family. CGFS subfamily.</text>
</comment>
<dbReference type="Pfam" id="PF00462">
    <property type="entry name" value="Glutaredoxin"/>
    <property type="match status" value="1"/>
</dbReference>
<keyword evidence="3" id="KW-0479">Metal-binding</keyword>
<evidence type="ECO:0000256" key="7">
    <source>
        <dbReference type="SAM" id="MobiDB-lite"/>
    </source>
</evidence>
<dbReference type="SUPFAM" id="SSF52833">
    <property type="entry name" value="Thioredoxin-like"/>
    <property type="match status" value="1"/>
</dbReference>
<name>A0ABP1G624_9CHLO</name>
<dbReference type="Proteomes" id="UP001497392">
    <property type="component" value="Unassembled WGS sequence"/>
</dbReference>
<keyword evidence="10" id="KW-1185">Reference proteome</keyword>
<feature type="domain" description="Glutaredoxin" evidence="8">
    <location>
        <begin position="72"/>
        <end position="136"/>
    </location>
</feature>
<dbReference type="PROSITE" id="PS51354">
    <property type="entry name" value="GLUTAREDOXIN_2"/>
    <property type="match status" value="1"/>
</dbReference>
<dbReference type="EMBL" id="CAXHTA020000016">
    <property type="protein sequence ID" value="CAL5226740.1"/>
    <property type="molecule type" value="Genomic_DNA"/>
</dbReference>
<evidence type="ECO:0000256" key="6">
    <source>
        <dbReference type="ARBA" id="ARBA00023284"/>
    </source>
</evidence>
<sequence length="163" mass="17909">MLALARYTALNRLCSSAAPAGAYALRSITARVPTHEDDTHEDFKPKFNADAEPRSAPSVTEQIEQDVKQHPVFLYMKGIPEAPQCGFSNMACRILDAYGANYGTRNVLADADIRDGIKEFTQWPTIPQIFINGEFVGGSDILMGMHQSGELQPLLDEAAKSHQ</sequence>
<reference evidence="9 10" key="1">
    <citation type="submission" date="2024-06" db="EMBL/GenBank/DDBJ databases">
        <authorList>
            <person name="Kraege A."/>
            <person name="Thomma B."/>
        </authorList>
    </citation>
    <scope>NUCLEOTIDE SEQUENCE [LARGE SCALE GENOMIC DNA]</scope>
</reference>
<protein>
    <submittedName>
        <fullName evidence="9">G9593 protein</fullName>
    </submittedName>
</protein>
<dbReference type="Gene3D" id="3.40.30.10">
    <property type="entry name" value="Glutaredoxin"/>
    <property type="match status" value="1"/>
</dbReference>
<evidence type="ECO:0000313" key="9">
    <source>
        <dbReference type="EMBL" id="CAL5226740.1"/>
    </source>
</evidence>
<dbReference type="InterPro" id="IPR002109">
    <property type="entry name" value="Glutaredoxin"/>
</dbReference>
<dbReference type="PANTHER" id="PTHR10293">
    <property type="entry name" value="GLUTAREDOXIN FAMILY MEMBER"/>
    <property type="match status" value="1"/>
</dbReference>
<proteinExistence type="inferred from homology"/>
<feature type="region of interest" description="Disordered" evidence="7">
    <location>
        <begin position="34"/>
        <end position="55"/>
    </location>
</feature>
<dbReference type="PANTHER" id="PTHR10293:SF16">
    <property type="entry name" value="GLUTAREDOXIN-RELATED PROTEIN 5, MITOCHONDRIAL"/>
    <property type="match status" value="1"/>
</dbReference>
<organism evidence="9 10">
    <name type="scientific">Coccomyxa viridis</name>
    <dbReference type="NCBI Taxonomy" id="1274662"/>
    <lineage>
        <taxon>Eukaryota</taxon>
        <taxon>Viridiplantae</taxon>
        <taxon>Chlorophyta</taxon>
        <taxon>core chlorophytes</taxon>
        <taxon>Trebouxiophyceae</taxon>
        <taxon>Trebouxiophyceae incertae sedis</taxon>
        <taxon>Coccomyxaceae</taxon>
        <taxon>Coccomyxa</taxon>
    </lineage>
</organism>
<dbReference type="InterPro" id="IPR004480">
    <property type="entry name" value="Monothiol_GRX-rel"/>
</dbReference>
<evidence type="ECO:0000256" key="3">
    <source>
        <dbReference type="ARBA" id="ARBA00022723"/>
    </source>
</evidence>
<accession>A0ABP1G624</accession>
<keyword evidence="4" id="KW-0408">Iron</keyword>
<dbReference type="InterPro" id="IPR033658">
    <property type="entry name" value="GRX_PICOT-like"/>
</dbReference>
<feature type="compositionally biased region" description="Basic and acidic residues" evidence="7">
    <location>
        <begin position="34"/>
        <end position="53"/>
    </location>
</feature>
<evidence type="ECO:0000256" key="2">
    <source>
        <dbReference type="ARBA" id="ARBA00022714"/>
    </source>
</evidence>
<dbReference type="NCBIfam" id="TIGR00365">
    <property type="entry name" value="Grx4 family monothiol glutaredoxin"/>
    <property type="match status" value="1"/>
</dbReference>
<evidence type="ECO:0000259" key="8">
    <source>
        <dbReference type="Pfam" id="PF00462"/>
    </source>
</evidence>
<evidence type="ECO:0000256" key="4">
    <source>
        <dbReference type="ARBA" id="ARBA00023004"/>
    </source>
</evidence>
<dbReference type="CDD" id="cd03028">
    <property type="entry name" value="GRX_PICOT_like"/>
    <property type="match status" value="1"/>
</dbReference>
<keyword evidence="5" id="KW-0411">Iron-sulfur</keyword>
<evidence type="ECO:0000256" key="5">
    <source>
        <dbReference type="ARBA" id="ARBA00023014"/>
    </source>
</evidence>